<feature type="region of interest" description="Disordered" evidence="13">
    <location>
        <begin position="623"/>
        <end position="656"/>
    </location>
</feature>
<keyword evidence="7" id="KW-0479">Metal-binding</keyword>
<proteinExistence type="predicted"/>
<dbReference type="Gene3D" id="3.30.40.10">
    <property type="entry name" value="Zinc/RING finger domain, C3HC4 (zinc finger)"/>
    <property type="match status" value="1"/>
</dbReference>
<evidence type="ECO:0000256" key="5">
    <source>
        <dbReference type="ARBA" id="ARBA00022679"/>
    </source>
</evidence>
<dbReference type="EMBL" id="JAIFTL010000130">
    <property type="protein sequence ID" value="KAG9322774.1"/>
    <property type="molecule type" value="Genomic_DNA"/>
</dbReference>
<keyword evidence="6 14" id="KW-0812">Transmembrane</keyword>
<keyword evidence="5" id="KW-0808">Transferase</keyword>
<feature type="compositionally biased region" description="Polar residues" evidence="13">
    <location>
        <begin position="397"/>
        <end position="414"/>
    </location>
</feature>
<evidence type="ECO:0000256" key="7">
    <source>
        <dbReference type="ARBA" id="ARBA00022723"/>
    </source>
</evidence>
<keyword evidence="10" id="KW-0862">Zinc</keyword>
<evidence type="ECO:0000256" key="6">
    <source>
        <dbReference type="ARBA" id="ARBA00022692"/>
    </source>
</evidence>
<protein>
    <recommendedName>
        <fullName evidence="4">RING-type E3 ubiquitin transferase</fullName>
        <ecNumber evidence="4">2.3.2.27</ecNumber>
    </recommendedName>
</protein>
<evidence type="ECO:0000256" key="13">
    <source>
        <dbReference type="SAM" id="MobiDB-lite"/>
    </source>
</evidence>
<feature type="transmembrane region" description="Helical" evidence="14">
    <location>
        <begin position="1373"/>
        <end position="1391"/>
    </location>
</feature>
<dbReference type="SMART" id="SM00744">
    <property type="entry name" value="RINGv"/>
    <property type="match status" value="1"/>
</dbReference>
<feature type="compositionally biased region" description="Acidic residues" evidence="13">
    <location>
        <begin position="261"/>
        <end position="286"/>
    </location>
</feature>
<dbReference type="PROSITE" id="PS51292">
    <property type="entry name" value="ZF_RING_CH"/>
    <property type="match status" value="1"/>
</dbReference>
<reference evidence="16" key="1">
    <citation type="submission" date="2021-07" db="EMBL/GenBank/DDBJ databases">
        <title>Draft genome of Mortierella alpina, strain LL118, isolated from an aspen leaf litter sample.</title>
        <authorList>
            <person name="Yang S."/>
            <person name="Vinatzer B.A."/>
        </authorList>
    </citation>
    <scope>NUCLEOTIDE SEQUENCE</scope>
    <source>
        <strain evidence="16">LL118</strain>
    </source>
</reference>
<dbReference type="Proteomes" id="UP000717515">
    <property type="component" value="Unassembled WGS sequence"/>
</dbReference>
<keyword evidence="12 14" id="KW-0472">Membrane</keyword>
<sequence>MEICRVCRSEGTPELPLFHPCKCSGSIRYVHQDCLVEWLEHSNKRYCELCKHSFSFTPIYSPEMPETIPKVILLGKVVDKIAKGIQVVFRTMVVAVIWLAILPYFTIWVWRLYFWIGETFAFRANGLDTPLWNSTTFFASRHNLTSAPSTPTPATGADKALEGISLLFFQSIAPEHQWISKFILDCFEGQVISSVVVVVFIAIFLLREWVLQNQEGDDLGMDVDAAAAAVPGDADGQGFNVEHAVERFIAAQHHIEAVVEGEADLSDDDNNSNDDDDDDDDDDESLDNTQRDRTLPEARNPTPMLPLAESWNLRELQTQAEASRTEPAVNLQGPRPGFFWDNGNAGEGSSSSTSTPAFTLHPSISPLGSWPSESGQSPGSTAGRPPALGQDARPSNDRTFSSDPTTGIYASTNAPDKGGRRPSALDGLGQGYSFRAPEDLPKLGDLSTRVGYVYDSLNQTYYPDTRWPSTSASSAANGEDFQLTGGSIRQWSGQNPSASHSGEGPSNSQQPLQGQSKDFIRSKNGAPLYWKGDIPLTYDNVYLNTDGTEMSFSEKVSRYEDLSRTGDLTFADVRRLPLLYRPAQVSQAQIQVEGLPVAMDTRAQQRQEMVRQINDRGIQMRARHGAVPQEEDVAVENAPRRQMPARAAQAPPPPAPAPGVNPVIANEDLDDIAVEDLDGILEVIGMHGSYWILLQNSLLMSALMCASLGLGVWIPFMIGKTTLLMSPINVLRVPHMLLSRLTDPILDFVLDRVFPFLTSIFSKSVTALASRLSPHMSPLLGSYLGTSATEPLELLYQDYILPTWNALIEVTTSGVVQEASVHSEEIILQSGSAGIGNSTVVHRVVRKWSEVAYGNSSSDKFAAVLIGYAILFMIASWYFARTRSAYGNTFARVVRDVLLQQGLILKIAIFVAIDMILFPLFCGMVIGISTLPVFKGATVASRIAFYQHSPNWSLIMHWLVGTAFMFNFSFFVSVCRKAVRSGVMWFIRDPTDQGFHPVREILERPAMLQLRKLGSGALMYFTLIVLGLGLTTHSVDLVKGALPLRWPVDPFTTSEPISDFPVDLLLFHLIVPLTARWLDPTKLFKALFEAWWRKLSHWLRLSSFMYGTEGQRFPNEEGHIVYRTWSAWLTRARPPIPGANIQDEDAVGSGEELDIDAPVLFIRDGGLSRVPNSDRIVHLKNRRIIVPVDEAGNALDPEEDQLGEIDPLMEIQPRAREGPRPLIDPKENTIVVYTPPNFKYRVITFVILIWTSVMYSLVLAAVIPTVLGREIFAMKTDRKVHDVYSFIVGVYAVRCCWFLMDWMLSQYRVVASGGVQSIDAYAQLRTLSRLCKTFGKLLYFGLSFGVVIPFFLGLLFELYVVLPFRSYGELENGIMFVMNWATGLLYMKMAHRILTAMPNNRFGATLNRLFVGVDVNTWDAGLITGQLIAPIIGMCALAILGPFGLAWTTAKCLNLDHAARLKVFKQIYPAILMISLIVYGLRESVAILQGWVQYVRDQEYLVGRQLHNLREEEEELVTTPASEASAFNEGGLPDNLEATVRAAPLLRHRFVEDVDAVTDEQDDWYTTREDSVDSKEMGAREAATRQVGEDSEEEGTIAQRTRSRTHQRLQAREAMLGQD</sequence>
<feature type="transmembrane region" description="Helical" evidence="14">
    <location>
        <begin position="1427"/>
        <end position="1447"/>
    </location>
</feature>
<dbReference type="PANTHER" id="PTHR13145">
    <property type="entry name" value="SSM4 PROTEIN"/>
    <property type="match status" value="1"/>
</dbReference>
<dbReference type="Pfam" id="PF12906">
    <property type="entry name" value="RINGv"/>
    <property type="match status" value="1"/>
</dbReference>
<evidence type="ECO:0000256" key="1">
    <source>
        <dbReference type="ARBA" id="ARBA00000900"/>
    </source>
</evidence>
<dbReference type="PANTHER" id="PTHR13145:SF0">
    <property type="entry name" value="E3 UBIQUITIN-PROTEIN LIGASE MARCHF6"/>
    <property type="match status" value="1"/>
</dbReference>
<dbReference type="GO" id="GO:0036503">
    <property type="term" value="P:ERAD pathway"/>
    <property type="evidence" value="ECO:0007669"/>
    <property type="project" value="TreeGrafter"/>
</dbReference>
<feature type="compositionally biased region" description="Basic and acidic residues" evidence="13">
    <location>
        <begin position="1565"/>
        <end position="1583"/>
    </location>
</feature>
<accession>A0A9P8A2J5</accession>
<feature type="transmembrane region" description="Helical" evidence="14">
    <location>
        <begin position="1283"/>
        <end position="1300"/>
    </location>
</feature>
<evidence type="ECO:0000256" key="9">
    <source>
        <dbReference type="ARBA" id="ARBA00022786"/>
    </source>
</evidence>
<comment type="pathway">
    <text evidence="3">Protein modification; protein ubiquitination.</text>
</comment>
<evidence type="ECO:0000259" key="15">
    <source>
        <dbReference type="PROSITE" id="PS51292"/>
    </source>
</evidence>
<evidence type="ECO:0000256" key="8">
    <source>
        <dbReference type="ARBA" id="ARBA00022771"/>
    </source>
</evidence>
<feature type="domain" description="RING-CH-type" evidence="15">
    <location>
        <begin position="1"/>
        <end position="57"/>
    </location>
</feature>
<name>A0A9P8A2J5_MORAP</name>
<comment type="catalytic activity">
    <reaction evidence="1">
        <text>S-ubiquitinyl-[E2 ubiquitin-conjugating enzyme]-L-cysteine + [acceptor protein]-L-lysine = [E2 ubiquitin-conjugating enzyme]-L-cysteine + N(6)-ubiquitinyl-[acceptor protein]-L-lysine.</text>
        <dbReference type="EC" id="2.3.2.27"/>
    </reaction>
</comment>
<dbReference type="InterPro" id="IPR013083">
    <property type="entry name" value="Znf_RING/FYVE/PHD"/>
</dbReference>
<feature type="compositionally biased region" description="Low complexity" evidence="13">
    <location>
        <begin position="640"/>
        <end position="649"/>
    </location>
</feature>
<feature type="transmembrane region" description="Helical" evidence="14">
    <location>
        <begin position="1017"/>
        <end position="1035"/>
    </location>
</feature>
<keyword evidence="9" id="KW-0833">Ubl conjugation pathway</keyword>
<dbReference type="EC" id="2.3.2.27" evidence="4"/>
<dbReference type="GO" id="GO:0061630">
    <property type="term" value="F:ubiquitin protein ligase activity"/>
    <property type="evidence" value="ECO:0007669"/>
    <property type="project" value="UniProtKB-EC"/>
</dbReference>
<feature type="transmembrane region" description="Helical" evidence="14">
    <location>
        <begin position="907"/>
        <end position="934"/>
    </location>
</feature>
<evidence type="ECO:0000256" key="3">
    <source>
        <dbReference type="ARBA" id="ARBA00004906"/>
    </source>
</evidence>
<feature type="region of interest" description="Disordered" evidence="13">
    <location>
        <begin position="261"/>
        <end position="305"/>
    </location>
</feature>
<feature type="region of interest" description="Disordered" evidence="13">
    <location>
        <begin position="1561"/>
        <end position="1619"/>
    </location>
</feature>
<evidence type="ECO:0000256" key="11">
    <source>
        <dbReference type="ARBA" id="ARBA00022989"/>
    </source>
</evidence>
<feature type="transmembrane region" description="Helical" evidence="14">
    <location>
        <begin position="861"/>
        <end position="880"/>
    </location>
</feature>
<evidence type="ECO:0000256" key="12">
    <source>
        <dbReference type="ARBA" id="ARBA00023136"/>
    </source>
</evidence>
<feature type="region of interest" description="Disordered" evidence="13">
    <location>
        <begin position="318"/>
        <end position="441"/>
    </location>
</feature>
<dbReference type="GO" id="GO:0005789">
    <property type="term" value="C:endoplasmic reticulum membrane"/>
    <property type="evidence" value="ECO:0007669"/>
    <property type="project" value="TreeGrafter"/>
</dbReference>
<evidence type="ECO:0000256" key="14">
    <source>
        <dbReference type="SAM" id="Phobius"/>
    </source>
</evidence>
<feature type="compositionally biased region" description="Polar residues" evidence="13">
    <location>
        <begin position="371"/>
        <end position="380"/>
    </location>
</feature>
<feature type="transmembrane region" description="Helical" evidence="14">
    <location>
        <begin position="1467"/>
        <end position="1488"/>
    </location>
</feature>
<dbReference type="SUPFAM" id="SSF57850">
    <property type="entry name" value="RING/U-box"/>
    <property type="match status" value="1"/>
</dbReference>
<evidence type="ECO:0000313" key="17">
    <source>
        <dbReference type="Proteomes" id="UP000717515"/>
    </source>
</evidence>
<gene>
    <name evidence="16" type="ORF">KVV02_001218</name>
</gene>
<dbReference type="InterPro" id="IPR056521">
    <property type="entry name" value="MARCHF6-like_C"/>
</dbReference>
<keyword evidence="8" id="KW-0863">Zinc-finger</keyword>
<dbReference type="FunFam" id="3.30.40.10:FF:000287">
    <property type="entry name" value="RING finger membrane protein"/>
    <property type="match status" value="1"/>
</dbReference>
<dbReference type="GO" id="GO:0008270">
    <property type="term" value="F:zinc ion binding"/>
    <property type="evidence" value="ECO:0007669"/>
    <property type="project" value="UniProtKB-KW"/>
</dbReference>
<feature type="transmembrane region" description="Helical" evidence="14">
    <location>
        <begin position="87"/>
        <end position="110"/>
    </location>
</feature>
<feature type="region of interest" description="Disordered" evidence="13">
    <location>
        <begin position="485"/>
        <end position="515"/>
    </location>
</feature>
<feature type="transmembrane region" description="Helical" evidence="14">
    <location>
        <begin position="1242"/>
        <end position="1263"/>
    </location>
</feature>
<comment type="caution">
    <text evidence="16">The sequence shown here is derived from an EMBL/GenBank/DDBJ whole genome shotgun (WGS) entry which is preliminary data.</text>
</comment>
<evidence type="ECO:0000256" key="2">
    <source>
        <dbReference type="ARBA" id="ARBA00004141"/>
    </source>
</evidence>
<evidence type="ECO:0000256" key="4">
    <source>
        <dbReference type="ARBA" id="ARBA00012483"/>
    </source>
</evidence>
<evidence type="ECO:0000256" key="10">
    <source>
        <dbReference type="ARBA" id="ARBA00022833"/>
    </source>
</evidence>
<evidence type="ECO:0000313" key="16">
    <source>
        <dbReference type="EMBL" id="KAG9322774.1"/>
    </source>
</evidence>
<dbReference type="CDD" id="cd16702">
    <property type="entry name" value="RING_CH-C4HC3_MARCH6"/>
    <property type="match status" value="1"/>
</dbReference>
<feature type="compositionally biased region" description="Polar residues" evidence="13">
    <location>
        <begin position="347"/>
        <end position="357"/>
    </location>
</feature>
<keyword evidence="11 14" id="KW-1133">Transmembrane helix</keyword>
<dbReference type="Pfam" id="PF23113">
    <property type="entry name" value="MARCHF6_C"/>
    <property type="match status" value="1"/>
</dbReference>
<organism evidence="16 17">
    <name type="scientific">Mortierella alpina</name>
    <name type="common">Oleaginous fungus</name>
    <name type="synonym">Mortierella renispora</name>
    <dbReference type="NCBI Taxonomy" id="64518"/>
    <lineage>
        <taxon>Eukaryota</taxon>
        <taxon>Fungi</taxon>
        <taxon>Fungi incertae sedis</taxon>
        <taxon>Mucoromycota</taxon>
        <taxon>Mortierellomycotina</taxon>
        <taxon>Mortierellomycetes</taxon>
        <taxon>Mortierellales</taxon>
        <taxon>Mortierellaceae</taxon>
        <taxon>Mortierella</taxon>
    </lineage>
</organism>
<feature type="transmembrane region" description="Helical" evidence="14">
    <location>
        <begin position="1337"/>
        <end position="1361"/>
    </location>
</feature>
<dbReference type="InterPro" id="IPR011016">
    <property type="entry name" value="Znf_RING-CH"/>
</dbReference>
<comment type="subcellular location">
    <subcellularLocation>
        <location evidence="2">Membrane</location>
        <topology evidence="2">Multi-pass membrane protein</topology>
    </subcellularLocation>
</comment>
<feature type="transmembrane region" description="Helical" evidence="14">
    <location>
        <begin position="954"/>
        <end position="975"/>
    </location>
</feature>